<dbReference type="InterPro" id="IPR010982">
    <property type="entry name" value="Lambda_DNA-bd_dom_sf"/>
</dbReference>
<evidence type="ECO:0000256" key="1">
    <source>
        <dbReference type="ARBA" id="ARBA00023015"/>
    </source>
</evidence>
<dbReference type="Gene3D" id="1.10.260.40">
    <property type="entry name" value="lambda repressor-like DNA-binding domains"/>
    <property type="match status" value="1"/>
</dbReference>
<sequence>MDYDEQINRYIGKQIQGLRNEKGWTQRKLAEAADVDEKHLGKVERGNATTTIPYLYKLSAGLGLNDPHLLLKTASQEIYPTMKREKEKQ</sequence>
<dbReference type="EMBL" id="BAUT01000052">
    <property type="protein sequence ID" value="GAE27475.1"/>
    <property type="molecule type" value="Genomic_DNA"/>
</dbReference>
<comment type="caution">
    <text evidence="5">The sequence shown here is derived from an EMBL/GenBank/DDBJ whole genome shotgun (WGS) entry which is preliminary data.</text>
</comment>
<evidence type="ECO:0000256" key="2">
    <source>
        <dbReference type="ARBA" id="ARBA00023125"/>
    </source>
</evidence>
<dbReference type="InterPro" id="IPR050807">
    <property type="entry name" value="TransReg_Diox_bact_type"/>
</dbReference>
<dbReference type="Pfam" id="PF01381">
    <property type="entry name" value="HTH_3"/>
    <property type="match status" value="1"/>
</dbReference>
<keyword evidence="6" id="KW-1185">Reference proteome</keyword>
<dbReference type="Proteomes" id="UP000018890">
    <property type="component" value="Unassembled WGS sequence"/>
</dbReference>
<gene>
    <name evidence="5" type="ORF">JCM9140_3623</name>
</gene>
<keyword evidence="1" id="KW-0805">Transcription regulation</keyword>
<dbReference type="RefSeq" id="WP_052002322.1">
    <property type="nucleotide sequence ID" value="NZ_BAUT01000052.1"/>
</dbReference>
<feature type="domain" description="HTH cro/C1-type" evidence="4">
    <location>
        <begin position="15"/>
        <end position="70"/>
    </location>
</feature>
<dbReference type="InterPro" id="IPR001387">
    <property type="entry name" value="Cro/C1-type_HTH"/>
</dbReference>
<keyword evidence="2" id="KW-0238">DNA-binding</keyword>
<name>W4Q6A4_9BACI</name>
<dbReference type="PANTHER" id="PTHR46797">
    <property type="entry name" value="HTH-TYPE TRANSCRIPTIONAL REGULATOR"/>
    <property type="match status" value="1"/>
</dbReference>
<protein>
    <recommendedName>
        <fullName evidence="4">HTH cro/C1-type domain-containing protein</fullName>
    </recommendedName>
</protein>
<dbReference type="GO" id="GO:0003677">
    <property type="term" value="F:DNA binding"/>
    <property type="evidence" value="ECO:0007669"/>
    <property type="project" value="UniProtKB-KW"/>
</dbReference>
<dbReference type="CDD" id="cd00093">
    <property type="entry name" value="HTH_XRE"/>
    <property type="match status" value="1"/>
</dbReference>
<dbReference type="AlphaFoldDB" id="W4Q6A4"/>
<evidence type="ECO:0000313" key="5">
    <source>
        <dbReference type="EMBL" id="GAE27475.1"/>
    </source>
</evidence>
<dbReference type="STRING" id="1236970.JCM9140_3623"/>
<reference evidence="5" key="1">
    <citation type="journal article" date="2014" name="Genome Announc.">
        <title>Draft Genome Sequences of Three Alkaliphilic Bacillus Strains, Bacillus wakoensis JCM 9140T, Bacillus akibai JCM 9157T, and Bacillus hemicellulosilyticus JCM 9152T.</title>
        <authorList>
            <person name="Yuki M."/>
            <person name="Oshima K."/>
            <person name="Suda W."/>
            <person name="Oshida Y."/>
            <person name="Kitamura K."/>
            <person name="Iida T."/>
            <person name="Hattori M."/>
            <person name="Ohkuma M."/>
        </authorList>
    </citation>
    <scope>NUCLEOTIDE SEQUENCE [LARGE SCALE GENOMIC DNA]</scope>
    <source>
        <strain evidence="5">JCM 9140</strain>
    </source>
</reference>
<dbReference type="PANTHER" id="PTHR46797:SF23">
    <property type="entry name" value="HTH-TYPE TRANSCRIPTIONAL REGULATOR SUTR"/>
    <property type="match status" value="1"/>
</dbReference>
<dbReference type="SUPFAM" id="SSF47413">
    <property type="entry name" value="lambda repressor-like DNA-binding domains"/>
    <property type="match status" value="1"/>
</dbReference>
<dbReference type="SMART" id="SM00530">
    <property type="entry name" value="HTH_XRE"/>
    <property type="match status" value="1"/>
</dbReference>
<evidence type="ECO:0000256" key="3">
    <source>
        <dbReference type="ARBA" id="ARBA00023163"/>
    </source>
</evidence>
<keyword evidence="3" id="KW-0804">Transcription</keyword>
<proteinExistence type="predicted"/>
<evidence type="ECO:0000313" key="6">
    <source>
        <dbReference type="Proteomes" id="UP000018890"/>
    </source>
</evidence>
<evidence type="ECO:0000259" key="4">
    <source>
        <dbReference type="PROSITE" id="PS50943"/>
    </source>
</evidence>
<dbReference type="PROSITE" id="PS50943">
    <property type="entry name" value="HTH_CROC1"/>
    <property type="match status" value="1"/>
</dbReference>
<dbReference type="GO" id="GO:0003700">
    <property type="term" value="F:DNA-binding transcription factor activity"/>
    <property type="evidence" value="ECO:0007669"/>
    <property type="project" value="TreeGrafter"/>
</dbReference>
<organism evidence="5 6">
    <name type="scientific">Halalkalibacter wakoensis JCM 9140</name>
    <dbReference type="NCBI Taxonomy" id="1236970"/>
    <lineage>
        <taxon>Bacteria</taxon>
        <taxon>Bacillati</taxon>
        <taxon>Bacillota</taxon>
        <taxon>Bacilli</taxon>
        <taxon>Bacillales</taxon>
        <taxon>Bacillaceae</taxon>
        <taxon>Halalkalibacter</taxon>
    </lineage>
</organism>
<dbReference type="GO" id="GO:0005829">
    <property type="term" value="C:cytosol"/>
    <property type="evidence" value="ECO:0007669"/>
    <property type="project" value="TreeGrafter"/>
</dbReference>
<accession>W4Q6A4</accession>